<evidence type="ECO:0008006" key="3">
    <source>
        <dbReference type="Google" id="ProtNLM"/>
    </source>
</evidence>
<gene>
    <name evidence="1" type="ORF">VB264_04580</name>
</gene>
<protein>
    <recommendedName>
        <fullName evidence="3">Lipoprotein</fullName>
    </recommendedName>
</protein>
<evidence type="ECO:0000313" key="2">
    <source>
        <dbReference type="Proteomes" id="UP001304671"/>
    </source>
</evidence>
<reference evidence="1 2" key="1">
    <citation type="submission" date="2023-12" db="EMBL/GenBank/DDBJ databases">
        <title>Novel species of the genus Arcicella isolated from rivers.</title>
        <authorList>
            <person name="Lu H."/>
        </authorList>
    </citation>
    <scope>NUCLEOTIDE SEQUENCE [LARGE SCALE GENOMIC DNA]</scope>
    <source>
        <strain evidence="1 2">LMG 21963</strain>
    </source>
</reference>
<sequence length="278" mass="32206">MKTRLVYLTTNIILLLLFMGCSSKSKYEVAFKIVKHEVLLTESASNKDSLFKEQYDLLFEDETFIKFFDNDSLTLLNNHGLFAVGTWSNNPTTDSIFFMNINNIGKISFLKQDEEGEGGEFEYLVLKSKSAKGLIVNLLLKKDYYYESKKTDLLSVSSNWWRVKPTKKETKDQIKKRVIAQIDFMLKYFELIDDKQYTTFKTTPLICPYSLYSTGMDINPSELTEYNKLFYDYDDAATAYELLDKGLKSISVYPADSETFTKGYSNALKEIRKFIELS</sequence>
<name>A0ABU5QJU5_9BACT</name>
<comment type="caution">
    <text evidence="1">The sequence shown here is derived from an EMBL/GenBank/DDBJ whole genome shotgun (WGS) entry which is preliminary data.</text>
</comment>
<accession>A0ABU5QJU5</accession>
<dbReference type="PROSITE" id="PS51257">
    <property type="entry name" value="PROKAR_LIPOPROTEIN"/>
    <property type="match status" value="1"/>
</dbReference>
<keyword evidence="2" id="KW-1185">Reference proteome</keyword>
<dbReference type="EMBL" id="JAYFUL010000005">
    <property type="protein sequence ID" value="MEA5257050.1"/>
    <property type="molecule type" value="Genomic_DNA"/>
</dbReference>
<proteinExistence type="predicted"/>
<dbReference type="RefSeq" id="WP_323247166.1">
    <property type="nucleotide sequence ID" value="NZ_JAYFUL010000005.1"/>
</dbReference>
<evidence type="ECO:0000313" key="1">
    <source>
        <dbReference type="EMBL" id="MEA5257050.1"/>
    </source>
</evidence>
<dbReference type="Proteomes" id="UP001304671">
    <property type="component" value="Unassembled WGS sequence"/>
</dbReference>
<organism evidence="1 2">
    <name type="scientific">Arcicella aquatica</name>
    <dbReference type="NCBI Taxonomy" id="217141"/>
    <lineage>
        <taxon>Bacteria</taxon>
        <taxon>Pseudomonadati</taxon>
        <taxon>Bacteroidota</taxon>
        <taxon>Cytophagia</taxon>
        <taxon>Cytophagales</taxon>
        <taxon>Flectobacillaceae</taxon>
        <taxon>Arcicella</taxon>
    </lineage>
</organism>